<proteinExistence type="predicted"/>
<keyword evidence="4" id="KW-1185">Reference proteome</keyword>
<dbReference type="AlphaFoldDB" id="A0A3E0WJ22"/>
<dbReference type="EMBL" id="NFZW01000034">
    <property type="protein sequence ID" value="RFA32107.1"/>
    <property type="molecule type" value="Genomic_DNA"/>
</dbReference>
<name>A0A3E0WJ22_9GAMM</name>
<feature type="domain" description="Glycosyl transferase family 1" evidence="2">
    <location>
        <begin position="21"/>
        <end position="137"/>
    </location>
</feature>
<keyword evidence="1" id="KW-0175">Coiled coil</keyword>
<dbReference type="Proteomes" id="UP000256763">
    <property type="component" value="Unassembled WGS sequence"/>
</dbReference>
<dbReference type="PANTHER" id="PTHR46401">
    <property type="entry name" value="GLYCOSYLTRANSFERASE WBBK-RELATED"/>
    <property type="match status" value="1"/>
</dbReference>
<dbReference type="OrthoDB" id="6794112at2"/>
<dbReference type="SUPFAM" id="SSF53756">
    <property type="entry name" value="UDP-Glycosyltransferase/glycogen phosphorylase"/>
    <property type="match status" value="1"/>
</dbReference>
<reference evidence="4" key="1">
    <citation type="submission" date="2017-05" db="EMBL/GenBank/DDBJ databases">
        <authorList>
            <person name="Sharma S."/>
            <person name="Sidhu C."/>
            <person name="Pinnaka A.K."/>
        </authorList>
    </citation>
    <scope>NUCLEOTIDE SEQUENCE [LARGE SCALE GENOMIC DNA]</scope>
    <source>
        <strain evidence="4">AK93</strain>
    </source>
</reference>
<evidence type="ECO:0000313" key="3">
    <source>
        <dbReference type="EMBL" id="RFA32107.1"/>
    </source>
</evidence>
<dbReference type="RefSeq" id="WP_116303916.1">
    <property type="nucleotide sequence ID" value="NZ_NFZV01000033.1"/>
</dbReference>
<evidence type="ECO:0000256" key="1">
    <source>
        <dbReference type="SAM" id="Coils"/>
    </source>
</evidence>
<dbReference type="Gene3D" id="3.40.50.2000">
    <property type="entry name" value="Glycogen Phosphorylase B"/>
    <property type="match status" value="1"/>
</dbReference>
<sequence>MNVSFKVLFICTWAADEPYLEVLKAAKRLPASVHIYVTGRSRGRERALEDTVPDNVTLTGFVSEEEFIELLQTADAVVDLTTREDCLVCGAYEATAAEKPLLLSNTKALRSYFHKGALFTDNTAADIARQLLQLRNEHTRLMQEVAELKQDLSLNWQKYRTGILDLLEQLEAGLSIQTA</sequence>
<dbReference type="PANTHER" id="PTHR46401:SF8">
    <property type="entry name" value="BLL6006 PROTEIN"/>
    <property type="match status" value="1"/>
</dbReference>
<comment type="caution">
    <text evidence="3">The sequence shown here is derived from an EMBL/GenBank/DDBJ whole genome shotgun (WGS) entry which is preliminary data.</text>
</comment>
<dbReference type="Pfam" id="PF00534">
    <property type="entry name" value="Glycos_transf_1"/>
    <property type="match status" value="1"/>
</dbReference>
<accession>A0A3E0WJ22</accession>
<feature type="coiled-coil region" evidence="1">
    <location>
        <begin position="124"/>
        <end position="151"/>
    </location>
</feature>
<dbReference type="GO" id="GO:0016757">
    <property type="term" value="F:glycosyltransferase activity"/>
    <property type="evidence" value="ECO:0007669"/>
    <property type="project" value="InterPro"/>
</dbReference>
<evidence type="ECO:0000259" key="2">
    <source>
        <dbReference type="Pfam" id="PF00534"/>
    </source>
</evidence>
<protein>
    <recommendedName>
        <fullName evidence="2">Glycosyl transferase family 1 domain-containing protein</fullName>
    </recommendedName>
</protein>
<evidence type="ECO:0000313" key="4">
    <source>
        <dbReference type="Proteomes" id="UP000256763"/>
    </source>
</evidence>
<gene>
    <name evidence="3" type="ORF">CAL65_20445</name>
</gene>
<organism evidence="3 4">
    <name type="scientific">Alkalilimnicola ehrlichii</name>
    <dbReference type="NCBI Taxonomy" id="351052"/>
    <lineage>
        <taxon>Bacteria</taxon>
        <taxon>Pseudomonadati</taxon>
        <taxon>Pseudomonadota</taxon>
        <taxon>Gammaproteobacteria</taxon>
        <taxon>Chromatiales</taxon>
        <taxon>Ectothiorhodospiraceae</taxon>
        <taxon>Alkalilimnicola</taxon>
    </lineage>
</organism>
<dbReference type="InterPro" id="IPR001296">
    <property type="entry name" value="Glyco_trans_1"/>
</dbReference>